<dbReference type="CDD" id="cd01992">
    <property type="entry name" value="TilS_N"/>
    <property type="match status" value="1"/>
</dbReference>
<comment type="domain">
    <text evidence="8">The N-terminal region contains the highly conserved SGGXDS motif, predicted to be a P-loop motif involved in ATP binding.</text>
</comment>
<dbReference type="Pfam" id="PF01171">
    <property type="entry name" value="ATP_bind_3"/>
    <property type="match status" value="1"/>
</dbReference>
<protein>
    <recommendedName>
        <fullName evidence="8">tRNA(Ile)-lysidine synthase</fullName>
        <ecNumber evidence="8">6.3.4.19</ecNumber>
    </recommendedName>
    <alternativeName>
        <fullName evidence="8">tRNA(Ile)-2-lysyl-cytidine synthase</fullName>
    </alternativeName>
    <alternativeName>
        <fullName evidence="8">tRNA(Ile)-lysidine synthetase</fullName>
    </alternativeName>
</protein>
<dbReference type="PANTHER" id="PTHR43033:SF1">
    <property type="entry name" value="TRNA(ILE)-LYSIDINE SYNTHASE-RELATED"/>
    <property type="match status" value="1"/>
</dbReference>
<evidence type="ECO:0000256" key="2">
    <source>
        <dbReference type="ARBA" id="ARBA00022490"/>
    </source>
</evidence>
<comment type="catalytic activity">
    <reaction evidence="7 8">
        <text>cytidine(34) in tRNA(Ile2) + L-lysine + ATP = lysidine(34) in tRNA(Ile2) + AMP + diphosphate + H(+)</text>
        <dbReference type="Rhea" id="RHEA:43744"/>
        <dbReference type="Rhea" id="RHEA-COMP:10625"/>
        <dbReference type="Rhea" id="RHEA-COMP:10670"/>
        <dbReference type="ChEBI" id="CHEBI:15378"/>
        <dbReference type="ChEBI" id="CHEBI:30616"/>
        <dbReference type="ChEBI" id="CHEBI:32551"/>
        <dbReference type="ChEBI" id="CHEBI:33019"/>
        <dbReference type="ChEBI" id="CHEBI:82748"/>
        <dbReference type="ChEBI" id="CHEBI:83665"/>
        <dbReference type="ChEBI" id="CHEBI:456215"/>
        <dbReference type="EC" id="6.3.4.19"/>
    </reaction>
</comment>
<dbReference type="EC" id="6.3.4.19" evidence="8"/>
<accession>A0ABN0RKQ3</accession>
<evidence type="ECO:0000259" key="9">
    <source>
        <dbReference type="SMART" id="SM00977"/>
    </source>
</evidence>
<gene>
    <name evidence="8" type="primary">tilS</name>
    <name evidence="10" type="ORF">KLA_14765</name>
</gene>
<dbReference type="InterPro" id="IPR012796">
    <property type="entry name" value="Lysidine-tRNA-synth_C"/>
</dbReference>
<dbReference type="EMBL" id="ARZX01000023">
    <property type="protein sequence ID" value="EWH12400.1"/>
    <property type="molecule type" value="Genomic_DNA"/>
</dbReference>
<keyword evidence="2 8" id="KW-0963">Cytoplasm</keyword>
<dbReference type="SMART" id="SM00977">
    <property type="entry name" value="TilS_C"/>
    <property type="match status" value="1"/>
</dbReference>
<evidence type="ECO:0000256" key="5">
    <source>
        <dbReference type="ARBA" id="ARBA00022741"/>
    </source>
</evidence>
<dbReference type="SUPFAM" id="SSF52402">
    <property type="entry name" value="Adenine nucleotide alpha hydrolases-like"/>
    <property type="match status" value="1"/>
</dbReference>
<dbReference type="PANTHER" id="PTHR43033">
    <property type="entry name" value="TRNA(ILE)-LYSIDINE SYNTHASE-RELATED"/>
    <property type="match status" value="1"/>
</dbReference>
<dbReference type="InterPro" id="IPR014729">
    <property type="entry name" value="Rossmann-like_a/b/a_fold"/>
</dbReference>
<evidence type="ECO:0000313" key="11">
    <source>
        <dbReference type="Proteomes" id="UP000019275"/>
    </source>
</evidence>
<keyword evidence="3 8" id="KW-0436">Ligase</keyword>
<keyword evidence="11" id="KW-1185">Reference proteome</keyword>
<dbReference type="RefSeq" id="WP_034646644.1">
    <property type="nucleotide sequence ID" value="NZ_ARZX01000023.1"/>
</dbReference>
<keyword evidence="5 8" id="KW-0547">Nucleotide-binding</keyword>
<evidence type="ECO:0000256" key="1">
    <source>
        <dbReference type="ARBA" id="ARBA00004496"/>
    </source>
</evidence>
<comment type="subcellular location">
    <subcellularLocation>
        <location evidence="1 8">Cytoplasm</location>
    </subcellularLocation>
</comment>
<evidence type="ECO:0000256" key="7">
    <source>
        <dbReference type="ARBA" id="ARBA00048539"/>
    </source>
</evidence>
<dbReference type="Pfam" id="PF11734">
    <property type="entry name" value="TilS_C"/>
    <property type="match status" value="1"/>
</dbReference>
<dbReference type="HAMAP" id="MF_01161">
    <property type="entry name" value="tRNA_Ile_lys_synt"/>
    <property type="match status" value="1"/>
</dbReference>
<dbReference type="NCBIfam" id="TIGR02433">
    <property type="entry name" value="lysidine_TilS_C"/>
    <property type="match status" value="1"/>
</dbReference>
<dbReference type="InterPro" id="IPR011063">
    <property type="entry name" value="TilS/TtcA_N"/>
</dbReference>
<reference evidence="10 11" key="1">
    <citation type="journal article" date="2014" name="Genome Announc.">
        <title>Draft Genome Sequence of the Carrageenan-Degrading Bacterium Cellulophaga sp. Strain KL-A, Isolated from Decaying Marine Algae.</title>
        <authorList>
            <person name="Shan D."/>
            <person name="Ying J."/>
            <person name="Li X."/>
            <person name="Gao Z."/>
            <person name="Wei G."/>
            <person name="Shao Z."/>
        </authorList>
    </citation>
    <scope>NUCLEOTIDE SEQUENCE [LARGE SCALE GENOMIC DNA]</scope>
    <source>
        <strain evidence="10 11">KL-A</strain>
    </source>
</reference>
<evidence type="ECO:0000313" key="10">
    <source>
        <dbReference type="EMBL" id="EWH12400.1"/>
    </source>
</evidence>
<keyword evidence="6 8" id="KW-0067">ATP-binding</keyword>
<dbReference type="InterPro" id="IPR012094">
    <property type="entry name" value="tRNA_Ile_lys_synt"/>
</dbReference>
<name>A0ABN0RKQ3_9FLAO</name>
<proteinExistence type="inferred from homology"/>
<dbReference type="InterPro" id="IPR012795">
    <property type="entry name" value="tRNA_Ile_lys_synt_N"/>
</dbReference>
<evidence type="ECO:0000256" key="3">
    <source>
        <dbReference type="ARBA" id="ARBA00022598"/>
    </source>
</evidence>
<evidence type="ECO:0000256" key="4">
    <source>
        <dbReference type="ARBA" id="ARBA00022694"/>
    </source>
</evidence>
<sequence>MLKEFKNHIKAHFPLLLQRPFLVACSGGVDSVVLAHLCAALQLDFSIAHCNFKLRDAASDADEEFVRQMALQLQKKIYVTNFNTVGYVAKNKVSIQMAARDLRYSWFAKLVKENNLETVLTGHQADDNLETFLINLSRGTGVGGLLGIPSKTSALARPLLPFTRDEIEDFAKQNNIKWREDKSNKETKYLRNRIRHKIVPELKELHPTFLQNFNNTQAYLQETSVLAEDYIKLLKNKLFVRKNGVIEVSVSKLLTYKPLKTYLYALFSSYGFTEWQDVANLLTAMSGKQVLSRTHRLVKNRENLLLQELKEANSDVYLVNKDQETISYPIKLHFQNVSEIGITNDTTIYVDKSKLKFPLVLRKREEGDVFYPFGQNGKKKLSKFYKDIKLSVVAKEEQWLLCSESNIVWVVGKRADNRFKVNTDYANILKISIL</sequence>
<dbReference type="SUPFAM" id="SSF56037">
    <property type="entry name" value="PheT/TilS domain"/>
    <property type="match status" value="1"/>
</dbReference>
<feature type="binding site" evidence="8">
    <location>
        <begin position="26"/>
        <end position="31"/>
    </location>
    <ligand>
        <name>ATP</name>
        <dbReference type="ChEBI" id="CHEBI:30616"/>
    </ligand>
</feature>
<comment type="function">
    <text evidence="8">Ligates lysine onto the cytidine present at position 34 of the AUA codon-specific tRNA(Ile) that contains the anticodon CAU, in an ATP-dependent manner. Cytidine is converted to lysidine, thus changing the amino acid specificity of the tRNA from methionine to isoleucine.</text>
</comment>
<comment type="caution">
    <text evidence="10">The sequence shown here is derived from an EMBL/GenBank/DDBJ whole genome shotgun (WGS) entry which is preliminary data.</text>
</comment>
<evidence type="ECO:0000256" key="6">
    <source>
        <dbReference type="ARBA" id="ARBA00022840"/>
    </source>
</evidence>
<feature type="domain" description="Lysidine-tRNA(Ile) synthetase C-terminal" evidence="9">
    <location>
        <begin position="359"/>
        <end position="431"/>
    </location>
</feature>
<dbReference type="Gene3D" id="3.40.50.620">
    <property type="entry name" value="HUPs"/>
    <property type="match status" value="1"/>
</dbReference>
<dbReference type="Proteomes" id="UP000019275">
    <property type="component" value="Unassembled WGS sequence"/>
</dbReference>
<comment type="similarity">
    <text evidence="8">Belongs to the tRNA(Ile)-lysidine synthase family.</text>
</comment>
<evidence type="ECO:0000256" key="8">
    <source>
        <dbReference type="HAMAP-Rule" id="MF_01161"/>
    </source>
</evidence>
<keyword evidence="4 8" id="KW-0819">tRNA processing</keyword>
<dbReference type="NCBIfam" id="TIGR02432">
    <property type="entry name" value="lysidine_TilS_N"/>
    <property type="match status" value="1"/>
</dbReference>
<organism evidence="10 11">
    <name type="scientific">Cellulophaga geojensis KL-A</name>
    <dbReference type="NCBI Taxonomy" id="1328323"/>
    <lineage>
        <taxon>Bacteria</taxon>
        <taxon>Pseudomonadati</taxon>
        <taxon>Bacteroidota</taxon>
        <taxon>Flavobacteriia</taxon>
        <taxon>Flavobacteriales</taxon>
        <taxon>Flavobacteriaceae</taxon>
        <taxon>Cellulophaga</taxon>
    </lineage>
</organism>